<evidence type="ECO:0000256" key="1">
    <source>
        <dbReference type="SAM" id="MobiDB-lite"/>
    </source>
</evidence>
<name>A0A1Y2NUS4_STRFR</name>
<evidence type="ECO:0000313" key="3">
    <source>
        <dbReference type="Proteomes" id="UP000194318"/>
    </source>
</evidence>
<evidence type="ECO:0000313" key="2">
    <source>
        <dbReference type="EMBL" id="OSY50787.1"/>
    </source>
</evidence>
<dbReference type="EMBL" id="MIFZ01000264">
    <property type="protein sequence ID" value="OSY50787.1"/>
    <property type="molecule type" value="Genomic_DNA"/>
</dbReference>
<feature type="compositionally biased region" description="Basic and acidic residues" evidence="1">
    <location>
        <begin position="1"/>
        <end position="24"/>
    </location>
</feature>
<gene>
    <name evidence="2" type="ORF">BG846_03585</name>
</gene>
<dbReference type="AlphaFoldDB" id="A0A1Y2NUS4"/>
<dbReference type="InterPro" id="IPR057972">
    <property type="entry name" value="Terminase_7"/>
</dbReference>
<protein>
    <submittedName>
        <fullName evidence="2">Uncharacterized protein</fullName>
    </submittedName>
</protein>
<comment type="caution">
    <text evidence="2">The sequence shown here is derived from an EMBL/GenBank/DDBJ whole genome shotgun (WGS) entry which is preliminary data.</text>
</comment>
<organism evidence="2 3">
    <name type="scientific">Streptomyces fradiae ATCC 10745 = DSM 40063</name>
    <dbReference type="NCBI Taxonomy" id="1319510"/>
    <lineage>
        <taxon>Bacteria</taxon>
        <taxon>Bacillati</taxon>
        <taxon>Actinomycetota</taxon>
        <taxon>Actinomycetes</taxon>
        <taxon>Kitasatosporales</taxon>
        <taxon>Streptomycetaceae</taxon>
        <taxon>Streptomyces</taxon>
    </lineage>
</organism>
<sequence>MASPGPRRDPTRPYSRAHRDDKRPRAGVTVLPLAGCDLPIPPLPTGREWSGAERTLWDDLWVSPQATQWADAYVPLVAMYVQIVCQSFSGRATAGLAQEARHLADHLGLSPAGLRTLGWQMESVDTATGELHALPGGAA</sequence>
<proteinExistence type="predicted"/>
<dbReference type="Pfam" id="PF25673">
    <property type="entry name" value="Terminase_7"/>
    <property type="match status" value="1"/>
</dbReference>
<accession>A0A1Y2NUS4</accession>
<dbReference type="Proteomes" id="UP000194318">
    <property type="component" value="Unassembled WGS sequence"/>
</dbReference>
<reference evidence="2 3" key="1">
    <citation type="submission" date="2016-09" db="EMBL/GenBank/DDBJ databases">
        <title>Streptomyces fradiae DSM40063, a candidate organism with high potential of specific P450 cytochromes.</title>
        <authorList>
            <person name="Grumaz C."/>
            <person name="Vainshtein Y."/>
            <person name="Kirstahler P."/>
            <person name="Sohn K."/>
        </authorList>
    </citation>
    <scope>NUCLEOTIDE SEQUENCE [LARGE SCALE GENOMIC DNA]</scope>
    <source>
        <strain evidence="2 3">DSM 40063</strain>
    </source>
</reference>
<feature type="region of interest" description="Disordered" evidence="1">
    <location>
        <begin position="1"/>
        <end position="26"/>
    </location>
</feature>